<gene>
    <name evidence="1" type="ORF">X975_08357</name>
</gene>
<organism evidence="1 2">
    <name type="scientific">Stegodyphus mimosarum</name>
    <name type="common">African social velvet spider</name>
    <dbReference type="NCBI Taxonomy" id="407821"/>
    <lineage>
        <taxon>Eukaryota</taxon>
        <taxon>Metazoa</taxon>
        <taxon>Ecdysozoa</taxon>
        <taxon>Arthropoda</taxon>
        <taxon>Chelicerata</taxon>
        <taxon>Arachnida</taxon>
        <taxon>Araneae</taxon>
        <taxon>Araneomorphae</taxon>
        <taxon>Entelegynae</taxon>
        <taxon>Eresoidea</taxon>
        <taxon>Eresidae</taxon>
        <taxon>Stegodyphus</taxon>
    </lineage>
</organism>
<reference evidence="1 2" key="1">
    <citation type="submission" date="2013-11" db="EMBL/GenBank/DDBJ databases">
        <title>Genome sequencing of Stegodyphus mimosarum.</title>
        <authorList>
            <person name="Bechsgaard J."/>
        </authorList>
    </citation>
    <scope>NUCLEOTIDE SEQUENCE [LARGE SCALE GENOMIC DNA]</scope>
</reference>
<sequence>MKEPLRGTRFQTVPEILVAVDQSIQTIKKTGAATGILRLPHRWKRVVHNAGDYIEGLRDDNTHYYVQWYPLLWSLLGRCASLRPVEVELFILITPSFRKAALSS</sequence>
<protein>
    <submittedName>
        <fullName evidence="1">Uncharacterized protein</fullName>
    </submittedName>
</protein>
<dbReference type="GO" id="GO:0003676">
    <property type="term" value="F:nucleic acid binding"/>
    <property type="evidence" value="ECO:0007669"/>
    <property type="project" value="InterPro"/>
</dbReference>
<keyword evidence="2" id="KW-1185">Reference proteome</keyword>
<evidence type="ECO:0000313" key="2">
    <source>
        <dbReference type="Proteomes" id="UP000054359"/>
    </source>
</evidence>
<dbReference type="Proteomes" id="UP000054359">
    <property type="component" value="Unassembled WGS sequence"/>
</dbReference>
<name>A0A087UCF9_STEMI</name>
<dbReference type="EMBL" id="KK119202">
    <property type="protein sequence ID" value="KFM75048.1"/>
    <property type="molecule type" value="Genomic_DNA"/>
</dbReference>
<dbReference type="InterPro" id="IPR036397">
    <property type="entry name" value="RNaseH_sf"/>
</dbReference>
<accession>A0A087UCF9</accession>
<dbReference type="Gene3D" id="3.30.420.10">
    <property type="entry name" value="Ribonuclease H-like superfamily/Ribonuclease H"/>
    <property type="match status" value="1"/>
</dbReference>
<dbReference type="AlphaFoldDB" id="A0A087UCF9"/>
<proteinExistence type="predicted"/>
<evidence type="ECO:0000313" key="1">
    <source>
        <dbReference type="EMBL" id="KFM75048.1"/>
    </source>
</evidence>
<feature type="non-terminal residue" evidence="1">
    <location>
        <position position="104"/>
    </location>
</feature>